<evidence type="ECO:0000259" key="2">
    <source>
        <dbReference type="Pfam" id="PF13632"/>
    </source>
</evidence>
<dbReference type="Pfam" id="PF13632">
    <property type="entry name" value="Glyco_trans_2_3"/>
    <property type="match status" value="1"/>
</dbReference>
<protein>
    <submittedName>
        <fullName evidence="3">Glycosyltransferase</fullName>
    </submittedName>
</protein>
<evidence type="ECO:0000256" key="1">
    <source>
        <dbReference type="SAM" id="Phobius"/>
    </source>
</evidence>
<keyword evidence="1" id="KW-0812">Transmembrane</keyword>
<gene>
    <name evidence="3" type="ORF">GF339_23130</name>
</gene>
<feature type="transmembrane region" description="Helical" evidence="1">
    <location>
        <begin position="289"/>
        <end position="311"/>
    </location>
</feature>
<proteinExistence type="predicted"/>
<dbReference type="SUPFAM" id="SSF53448">
    <property type="entry name" value="Nucleotide-diphospho-sugar transferases"/>
    <property type="match status" value="1"/>
</dbReference>
<dbReference type="InterPro" id="IPR050834">
    <property type="entry name" value="Glycosyltransf_2"/>
</dbReference>
<dbReference type="AlphaFoldDB" id="A0A9D5K046"/>
<sequence length="339" mass="37882">MEALPTISIIFPRKPDDTAEESIQAVLQSTYPHHLLEIIEVIGQHPSKQRNLGVAAAQGDLIYFLDNDSIVPPALFSGVVKDYLKPPDDSDAAVKRIAGVGGPNLTPETDGFLQKTFGYALASPFAHFTMCARYTPMGKLRYAGEKELILCNLSLRREVFLREGGFNESLYPNEENEFMNRLRARGYHLLYDPEAVVFRSRRNRCRAFIRQLFTYGRGRAEQILVEGMSLSALLFFLPLGLLGYLGGLTLLLLGGLLRWWMLLPLALYAGLAVLAALQTAVRQRQPLLVLLLPLWSLLMHLAYGIGLLYGLSRHAWNPFKQAQQASSEAVEVVVRKQLG</sequence>
<comment type="caution">
    <text evidence="3">The sequence shown here is derived from an EMBL/GenBank/DDBJ whole genome shotgun (WGS) entry which is preliminary data.</text>
</comment>
<dbReference type="Gene3D" id="3.90.550.10">
    <property type="entry name" value="Spore Coat Polysaccharide Biosynthesis Protein SpsA, Chain A"/>
    <property type="match status" value="1"/>
</dbReference>
<dbReference type="PANTHER" id="PTHR43685">
    <property type="entry name" value="GLYCOSYLTRANSFERASE"/>
    <property type="match status" value="1"/>
</dbReference>
<evidence type="ECO:0000313" key="4">
    <source>
        <dbReference type="Proteomes" id="UP000649604"/>
    </source>
</evidence>
<feature type="transmembrane region" description="Helical" evidence="1">
    <location>
        <begin position="259"/>
        <end position="277"/>
    </location>
</feature>
<feature type="domain" description="Glycosyltransferase 2-like" evidence="2">
    <location>
        <begin position="61"/>
        <end position="272"/>
    </location>
</feature>
<dbReference type="Proteomes" id="UP000649604">
    <property type="component" value="Unassembled WGS sequence"/>
</dbReference>
<dbReference type="InterPro" id="IPR001173">
    <property type="entry name" value="Glyco_trans_2-like"/>
</dbReference>
<reference evidence="3" key="1">
    <citation type="submission" date="2019-11" db="EMBL/GenBank/DDBJ databases">
        <title>Microbial mats filling the niche in hypersaline microbial mats.</title>
        <authorList>
            <person name="Wong H.L."/>
            <person name="Macleod F.I."/>
            <person name="White R.A. III"/>
            <person name="Burns B.P."/>
        </authorList>
    </citation>
    <scope>NUCLEOTIDE SEQUENCE</scope>
    <source>
        <strain evidence="3">Rbin_158</strain>
    </source>
</reference>
<name>A0A9D5K046_9BACT</name>
<organism evidence="3 4">
    <name type="scientific">candidate division KSB3 bacterium</name>
    <dbReference type="NCBI Taxonomy" id="2044937"/>
    <lineage>
        <taxon>Bacteria</taxon>
        <taxon>candidate division KSB3</taxon>
    </lineage>
</organism>
<evidence type="ECO:0000313" key="3">
    <source>
        <dbReference type="EMBL" id="MBD3327497.1"/>
    </source>
</evidence>
<keyword evidence="1" id="KW-1133">Transmembrane helix</keyword>
<dbReference type="InterPro" id="IPR029044">
    <property type="entry name" value="Nucleotide-diphossugar_trans"/>
</dbReference>
<dbReference type="PANTHER" id="PTHR43685:SF3">
    <property type="entry name" value="SLR2126 PROTEIN"/>
    <property type="match status" value="1"/>
</dbReference>
<feature type="transmembrane region" description="Helical" evidence="1">
    <location>
        <begin position="232"/>
        <end position="253"/>
    </location>
</feature>
<dbReference type="EMBL" id="WJJP01000746">
    <property type="protein sequence ID" value="MBD3327497.1"/>
    <property type="molecule type" value="Genomic_DNA"/>
</dbReference>
<keyword evidence="1" id="KW-0472">Membrane</keyword>
<accession>A0A9D5K046</accession>